<dbReference type="InterPro" id="IPR029057">
    <property type="entry name" value="PRTase-like"/>
</dbReference>
<keyword evidence="4" id="KW-1185">Reference proteome</keyword>
<feature type="compositionally biased region" description="Low complexity" evidence="1">
    <location>
        <begin position="404"/>
        <end position="416"/>
    </location>
</feature>
<feature type="compositionally biased region" description="Polar residues" evidence="1">
    <location>
        <begin position="255"/>
        <end position="264"/>
    </location>
</feature>
<dbReference type="CDD" id="cd06223">
    <property type="entry name" value="PRTases_typeI"/>
    <property type="match status" value="1"/>
</dbReference>
<feature type="region of interest" description="Disordered" evidence="1">
    <location>
        <begin position="205"/>
        <end position="312"/>
    </location>
</feature>
<feature type="compositionally biased region" description="Low complexity" evidence="1">
    <location>
        <begin position="293"/>
        <end position="311"/>
    </location>
</feature>
<feature type="domain" description="Phosphoribosyltransferase" evidence="2">
    <location>
        <begin position="433"/>
        <end position="613"/>
    </location>
</feature>
<feature type="compositionally biased region" description="Basic and acidic residues" evidence="1">
    <location>
        <begin position="65"/>
        <end position="77"/>
    </location>
</feature>
<reference evidence="3" key="1">
    <citation type="submission" date="2021-12" db="EMBL/GenBank/DDBJ databases">
        <title>Prjna785345.</title>
        <authorList>
            <person name="Rujirawat T."/>
            <person name="Krajaejun T."/>
        </authorList>
    </citation>
    <scope>NUCLEOTIDE SEQUENCE</scope>
    <source>
        <strain evidence="3">Pi057C3</strain>
    </source>
</reference>
<feature type="compositionally biased region" description="Low complexity" evidence="1">
    <location>
        <begin position="219"/>
        <end position="229"/>
    </location>
</feature>
<gene>
    <name evidence="3" type="ORF">P43SY_004347</name>
</gene>
<dbReference type="Gene3D" id="3.40.50.2020">
    <property type="match status" value="1"/>
</dbReference>
<name>A0AAD5Q5K4_PYTIN</name>
<organism evidence="3 4">
    <name type="scientific">Pythium insidiosum</name>
    <name type="common">Pythiosis disease agent</name>
    <dbReference type="NCBI Taxonomy" id="114742"/>
    <lineage>
        <taxon>Eukaryota</taxon>
        <taxon>Sar</taxon>
        <taxon>Stramenopiles</taxon>
        <taxon>Oomycota</taxon>
        <taxon>Peronosporomycetes</taxon>
        <taxon>Pythiales</taxon>
        <taxon>Pythiaceae</taxon>
        <taxon>Pythium</taxon>
    </lineage>
</organism>
<comment type="caution">
    <text evidence="3">The sequence shown here is derived from an EMBL/GenBank/DDBJ whole genome shotgun (WGS) entry which is preliminary data.</text>
</comment>
<evidence type="ECO:0000256" key="1">
    <source>
        <dbReference type="SAM" id="MobiDB-lite"/>
    </source>
</evidence>
<evidence type="ECO:0000313" key="3">
    <source>
        <dbReference type="EMBL" id="KAJ0399184.1"/>
    </source>
</evidence>
<feature type="compositionally biased region" description="Basic and acidic residues" evidence="1">
    <location>
        <begin position="233"/>
        <end position="242"/>
    </location>
</feature>
<dbReference type="SUPFAM" id="SSF53271">
    <property type="entry name" value="PRTase-like"/>
    <property type="match status" value="1"/>
</dbReference>
<proteinExistence type="predicted"/>
<dbReference type="AlphaFoldDB" id="A0AAD5Q5K4"/>
<dbReference type="Pfam" id="PF14681">
    <property type="entry name" value="UPRTase"/>
    <property type="match status" value="1"/>
</dbReference>
<protein>
    <recommendedName>
        <fullName evidence="2">Phosphoribosyltransferase domain-containing protein</fullName>
    </recommendedName>
</protein>
<dbReference type="Proteomes" id="UP001209570">
    <property type="component" value="Unassembled WGS sequence"/>
</dbReference>
<dbReference type="EMBL" id="JAKCXM010000191">
    <property type="protein sequence ID" value="KAJ0399184.1"/>
    <property type="molecule type" value="Genomic_DNA"/>
</dbReference>
<feature type="region of interest" description="Disordered" evidence="1">
    <location>
        <begin position="363"/>
        <end position="416"/>
    </location>
</feature>
<feature type="compositionally biased region" description="Basic and acidic residues" evidence="1">
    <location>
        <begin position="132"/>
        <end position="143"/>
    </location>
</feature>
<sequence length="644" mass="70108">MAMEIYDTPTYSPRASAFAAASEALCRRAALSSKGRHAWMAARRPAPAYDGSPSLCGKRHAAPSDGREPEGDARLEQHAAPLSSTAAREHEQNARVHSYGRELRGFRSMAKNAVETNRGNELPGLSTLLRGRQPDPRLLRDAASHLTRQQRDGVPPPPPSSDARSDSKAWAELASINGASHPRDPAASSVVGPKESVRELYATLSHADRVSRGSSERPVATAAVTAAGALRSPAHDIRRELTRSVPEPARESPAVPTTSHSSNSRIDHEIQTGAKRRKTLSESDPSMDDDAESCQSQDSASPSSPLDQASSFIKSSRYLREMDRRVILKRLANGEKQATLAKEFQVSRAAICNLFKHRHEIMSRTNENPFAKHPKKRKHRNPSDASAPAPASPRRKKSEPRSVPTALPALLSSAPARSGPLSMTNLHEIKSRPIQLLLTILRDPSTLLAEFRRCCDRVLRLVIEEALAVVATQTIDVALTEHRKISGIGPRHPPCAISMEQRHCPMVDLFHLLEPNRPVGYVRLSPSYASRETTPEIHFLDADLPLSLARHNVFLFDLVMSSGGTMCAVIQRVKQRGAVECMIHVVSLLAAADAVAMVQQQHPSVKIVVAQVGLSSETTAAEADGVLQRFEQVFGDAVGDVTEV</sequence>
<feature type="region of interest" description="Disordered" evidence="1">
    <location>
        <begin position="44"/>
        <end position="96"/>
    </location>
</feature>
<evidence type="ECO:0000259" key="2">
    <source>
        <dbReference type="Pfam" id="PF14681"/>
    </source>
</evidence>
<feature type="compositionally biased region" description="Basic and acidic residues" evidence="1">
    <location>
        <begin position="87"/>
        <end position="96"/>
    </location>
</feature>
<feature type="compositionally biased region" description="Basic and acidic residues" evidence="1">
    <location>
        <begin position="206"/>
        <end position="215"/>
    </location>
</feature>
<accession>A0AAD5Q5K4</accession>
<dbReference type="InterPro" id="IPR000836">
    <property type="entry name" value="PRTase_dom"/>
</dbReference>
<feature type="region of interest" description="Disordered" evidence="1">
    <location>
        <begin position="115"/>
        <end position="192"/>
    </location>
</feature>
<evidence type="ECO:0000313" key="4">
    <source>
        <dbReference type="Proteomes" id="UP001209570"/>
    </source>
</evidence>